<dbReference type="Proteomes" id="UP000093898">
    <property type="component" value="Unassembled WGS sequence"/>
</dbReference>
<dbReference type="InterPro" id="IPR042099">
    <property type="entry name" value="ANL_N_sf"/>
</dbReference>
<gene>
    <name evidence="2" type="ORF">A5630_02615</name>
</gene>
<evidence type="ECO:0000313" key="3">
    <source>
        <dbReference type="Proteomes" id="UP000093898"/>
    </source>
</evidence>
<feature type="domain" description="AMP-dependent synthetase/ligase" evidence="1">
    <location>
        <begin position="35"/>
        <end position="98"/>
    </location>
</feature>
<dbReference type="AlphaFoldDB" id="A0A1A3GSV4"/>
<accession>A0A1A3GSV4</accession>
<dbReference type="EMBL" id="LZLC01000201">
    <property type="protein sequence ID" value="OBJ38433.1"/>
    <property type="molecule type" value="Genomic_DNA"/>
</dbReference>
<organism evidence="2 3">
    <name type="scientific">Mycolicibacterium mucogenicum</name>
    <name type="common">Mycobacterium mucogenicum</name>
    <dbReference type="NCBI Taxonomy" id="56689"/>
    <lineage>
        <taxon>Bacteria</taxon>
        <taxon>Bacillati</taxon>
        <taxon>Actinomycetota</taxon>
        <taxon>Actinomycetes</taxon>
        <taxon>Mycobacteriales</taxon>
        <taxon>Mycobacteriaceae</taxon>
        <taxon>Mycolicibacterium</taxon>
    </lineage>
</organism>
<evidence type="ECO:0000313" key="2">
    <source>
        <dbReference type="EMBL" id="OBJ38433.1"/>
    </source>
</evidence>
<dbReference type="NCBIfam" id="TIGR03089">
    <property type="entry name" value="TIGR03089 family protein"/>
    <property type="match status" value="1"/>
</dbReference>
<dbReference type="SUPFAM" id="SSF56801">
    <property type="entry name" value="Acetyl-CoA synthetase-like"/>
    <property type="match status" value="1"/>
</dbReference>
<comment type="caution">
    <text evidence="2">The sequence shown here is derived from an EMBL/GenBank/DDBJ whole genome shotgun (WGS) entry which is preliminary data.</text>
</comment>
<dbReference type="STRING" id="56689.GCA_001291445_04864"/>
<name>A0A1A3GSV4_MYCMU</name>
<reference evidence="2 3" key="1">
    <citation type="submission" date="2016-06" db="EMBL/GenBank/DDBJ databases">
        <authorList>
            <person name="Kjaerup R.B."/>
            <person name="Dalgaard T.S."/>
            <person name="Juul-Madsen H.R."/>
        </authorList>
    </citation>
    <scope>NUCLEOTIDE SEQUENCE [LARGE SCALE GENOMIC DNA]</scope>
    <source>
        <strain evidence="2 3">1127319.6</strain>
    </source>
</reference>
<dbReference type="Pfam" id="PF00501">
    <property type="entry name" value="AMP-binding"/>
    <property type="match status" value="1"/>
</dbReference>
<dbReference type="InterPro" id="IPR000873">
    <property type="entry name" value="AMP-dep_synth/lig_dom"/>
</dbReference>
<dbReference type="Gene3D" id="3.40.50.12780">
    <property type="entry name" value="N-terminal domain of ligase-like"/>
    <property type="match status" value="1"/>
</dbReference>
<proteinExistence type="predicted"/>
<dbReference type="InterPro" id="IPR017523">
    <property type="entry name" value="Rv3268"/>
</dbReference>
<evidence type="ECO:0000259" key="1">
    <source>
        <dbReference type="Pfam" id="PF00501"/>
    </source>
</evidence>
<sequence length="243" mass="25119">MRGLTVTNLSSAILDPLLRDDPAGPRITYYDDATGERIELSAVTLGNWAAKTANLLRDELGAGPGSRVAVLLPAHWQTAGVLFGIWYIGAEVVVGEPLPTQCDIALCTAGRIDAADETGAGEVVVLSLDPFGKPVPDLPIGVTDYATSVRVHGDQIVPERTPGPALAGRSVDDVLAAARNGAAAKGFTAGTRLLSTAPWGTPDELVAHLLAVFAGGASLVQVANPDAGALERRRATEKVTADL</sequence>
<protein>
    <submittedName>
        <fullName evidence="2">TIGR03089 family protein</fullName>
    </submittedName>
</protein>